<protein>
    <submittedName>
        <fullName evidence="4">MFS general substrate transporter</fullName>
    </submittedName>
</protein>
<comment type="similarity">
    <text evidence="2">Belongs to the major facilitator superfamily. Monocarboxylate porter (TC 2.A.1.13) family.</text>
</comment>
<feature type="transmembrane region" description="Helical" evidence="3">
    <location>
        <begin position="448"/>
        <end position="468"/>
    </location>
</feature>
<dbReference type="Gene3D" id="1.20.1250.20">
    <property type="entry name" value="MFS general substrate transporter like domains"/>
    <property type="match status" value="2"/>
</dbReference>
<dbReference type="GeneID" id="28823847"/>
<feature type="transmembrane region" description="Helical" evidence="3">
    <location>
        <begin position="421"/>
        <end position="442"/>
    </location>
</feature>
<dbReference type="SUPFAM" id="SSF103473">
    <property type="entry name" value="MFS general substrate transporter"/>
    <property type="match status" value="1"/>
</dbReference>
<dbReference type="KEGG" id="psco:LY89DRAFT_680666"/>
<comment type="subcellular location">
    <subcellularLocation>
        <location evidence="1">Membrane</location>
        <topology evidence="1">Multi-pass membrane protein</topology>
    </subcellularLocation>
</comment>
<dbReference type="PANTHER" id="PTHR11360">
    <property type="entry name" value="MONOCARBOXYLATE TRANSPORTER"/>
    <property type="match status" value="1"/>
</dbReference>
<dbReference type="Proteomes" id="UP000070700">
    <property type="component" value="Unassembled WGS sequence"/>
</dbReference>
<keyword evidence="3" id="KW-0812">Transmembrane</keyword>
<keyword evidence="3" id="KW-1133">Transmembrane helix</keyword>
<feature type="transmembrane region" description="Helical" evidence="3">
    <location>
        <begin position="281"/>
        <end position="308"/>
    </location>
</feature>
<dbReference type="OrthoDB" id="6499973at2759"/>
<feature type="transmembrane region" description="Helical" evidence="3">
    <location>
        <begin position="162"/>
        <end position="182"/>
    </location>
</feature>
<gene>
    <name evidence="4" type="ORF">LY89DRAFT_680666</name>
</gene>
<dbReference type="EMBL" id="KQ947406">
    <property type="protein sequence ID" value="KUJ22521.1"/>
    <property type="molecule type" value="Genomic_DNA"/>
</dbReference>
<sequence length="481" mass="51543">MQNTAIVPSQEETKVGFSSDVEKGLTEKTIGIPLESGATIPLSDEIQDASSFETGEIISRRGIKRVFHRLLQRSNVGKPIDTSPPPDGGVRAWVTVFLCHMALFTTFGWVQAYGVLQTHYVSALNLPSSSTSWIGSISACLMMAMGTFSGRLTDAGYFHQTFAVGTCLQLLGFFSTSVATTYWQLMLSHGVCIGLGGGLVFCPAMSVVGTYFSKQRSLALAICAIGNSVGGLVFAAILQNMIPSVGFGWAIRTCGFIVMASMVPANLILKPRNLTKEKAPLVEWVAFTELTYCLFAAGMFVTFLGMWVPVFYLGSFGRDIIGISSKNASSLLLLINGIGIAGRVIPALLAYRFGPLNLMIPLTLMAALILFCWAAVEDYQGILVFDIFYGFIMAAGQGMFPPSLGSLTTDLSKMGVRMGMVFSICGLALLVGQPLAGVLITADGGDYLYTQMYSGAAMTLGVGFMVGARISKMGWKLWVIV</sequence>
<dbReference type="InParanoid" id="A0A194XQS2"/>
<evidence type="ECO:0000313" key="5">
    <source>
        <dbReference type="Proteomes" id="UP000070700"/>
    </source>
</evidence>
<feature type="transmembrane region" description="Helical" evidence="3">
    <location>
        <begin position="328"/>
        <end position="351"/>
    </location>
</feature>
<dbReference type="Pfam" id="PF07690">
    <property type="entry name" value="MFS_1"/>
    <property type="match status" value="1"/>
</dbReference>
<feature type="transmembrane region" description="Helical" evidence="3">
    <location>
        <begin position="188"/>
        <end position="211"/>
    </location>
</feature>
<dbReference type="GO" id="GO:0022857">
    <property type="term" value="F:transmembrane transporter activity"/>
    <property type="evidence" value="ECO:0007669"/>
    <property type="project" value="InterPro"/>
</dbReference>
<dbReference type="PANTHER" id="PTHR11360:SF130">
    <property type="entry name" value="MAJOR FACILITATOR SUPERFAMILY (MFS) PROFILE DOMAIN-CONTAINING PROTEIN-RELATED"/>
    <property type="match status" value="1"/>
</dbReference>
<name>A0A194XQS2_MOLSC</name>
<feature type="transmembrane region" description="Helical" evidence="3">
    <location>
        <begin position="382"/>
        <end position="400"/>
    </location>
</feature>
<dbReference type="AlphaFoldDB" id="A0A194XQS2"/>
<evidence type="ECO:0000256" key="3">
    <source>
        <dbReference type="SAM" id="Phobius"/>
    </source>
</evidence>
<evidence type="ECO:0000313" key="4">
    <source>
        <dbReference type="EMBL" id="KUJ22521.1"/>
    </source>
</evidence>
<dbReference type="InterPro" id="IPR050327">
    <property type="entry name" value="Proton-linked_MCT"/>
</dbReference>
<evidence type="ECO:0000256" key="1">
    <source>
        <dbReference type="ARBA" id="ARBA00004141"/>
    </source>
</evidence>
<feature type="transmembrane region" description="Helical" evidence="3">
    <location>
        <begin position="92"/>
        <end position="112"/>
    </location>
</feature>
<evidence type="ECO:0000256" key="2">
    <source>
        <dbReference type="ARBA" id="ARBA00006727"/>
    </source>
</evidence>
<feature type="transmembrane region" description="Helical" evidence="3">
    <location>
        <begin position="218"/>
        <end position="237"/>
    </location>
</feature>
<accession>A0A194XQS2</accession>
<feature type="transmembrane region" description="Helical" evidence="3">
    <location>
        <begin position="249"/>
        <end position="269"/>
    </location>
</feature>
<dbReference type="InterPro" id="IPR011701">
    <property type="entry name" value="MFS"/>
</dbReference>
<dbReference type="InterPro" id="IPR036259">
    <property type="entry name" value="MFS_trans_sf"/>
</dbReference>
<proteinExistence type="inferred from homology"/>
<reference evidence="4 5" key="1">
    <citation type="submission" date="2015-10" db="EMBL/GenBank/DDBJ databases">
        <title>Full genome of DAOMC 229536 Phialocephala scopiformis, a fungal endophyte of spruce producing the potent anti-insectan compound rugulosin.</title>
        <authorList>
            <consortium name="DOE Joint Genome Institute"/>
            <person name="Walker A.K."/>
            <person name="Frasz S.L."/>
            <person name="Seifert K.A."/>
            <person name="Miller J.D."/>
            <person name="Mondo S.J."/>
            <person name="Labutti K."/>
            <person name="Lipzen A."/>
            <person name="Dockter R."/>
            <person name="Kennedy M."/>
            <person name="Grigoriev I.V."/>
            <person name="Spatafora J.W."/>
        </authorList>
    </citation>
    <scope>NUCLEOTIDE SEQUENCE [LARGE SCALE GENOMIC DNA]</scope>
    <source>
        <strain evidence="4 5">CBS 120377</strain>
    </source>
</reference>
<feature type="transmembrane region" description="Helical" evidence="3">
    <location>
        <begin position="358"/>
        <end position="376"/>
    </location>
</feature>
<keyword evidence="5" id="KW-1185">Reference proteome</keyword>
<organism evidence="4 5">
    <name type="scientific">Mollisia scopiformis</name>
    <name type="common">Conifer needle endophyte fungus</name>
    <name type="synonym">Phialocephala scopiformis</name>
    <dbReference type="NCBI Taxonomy" id="149040"/>
    <lineage>
        <taxon>Eukaryota</taxon>
        <taxon>Fungi</taxon>
        <taxon>Dikarya</taxon>
        <taxon>Ascomycota</taxon>
        <taxon>Pezizomycotina</taxon>
        <taxon>Leotiomycetes</taxon>
        <taxon>Helotiales</taxon>
        <taxon>Mollisiaceae</taxon>
        <taxon>Mollisia</taxon>
    </lineage>
</organism>
<keyword evidence="3" id="KW-0472">Membrane</keyword>
<feature type="transmembrane region" description="Helical" evidence="3">
    <location>
        <begin position="132"/>
        <end position="150"/>
    </location>
</feature>
<dbReference type="RefSeq" id="XP_018076876.1">
    <property type="nucleotide sequence ID" value="XM_018214121.1"/>
</dbReference>
<dbReference type="GO" id="GO:0016020">
    <property type="term" value="C:membrane"/>
    <property type="evidence" value="ECO:0007669"/>
    <property type="project" value="UniProtKB-SubCell"/>
</dbReference>